<proteinExistence type="predicted"/>
<comment type="caution">
    <text evidence="4">The sequence shown here is derived from an EMBL/GenBank/DDBJ whole genome shotgun (WGS) entry which is preliminary data.</text>
</comment>
<evidence type="ECO:0000313" key="5">
    <source>
        <dbReference type="Proteomes" id="UP001575105"/>
    </source>
</evidence>
<dbReference type="Pfam" id="PF00691">
    <property type="entry name" value="OmpA"/>
    <property type="match status" value="1"/>
</dbReference>
<keyword evidence="4" id="KW-0966">Cell projection</keyword>
<dbReference type="SUPFAM" id="SSF103088">
    <property type="entry name" value="OmpA-like"/>
    <property type="match status" value="1"/>
</dbReference>
<name>A0ABV4U0Q5_9BACT</name>
<organism evidence="4 5">
    <name type="scientific">Natronomicrosphaera hydrolytica</name>
    <dbReference type="NCBI Taxonomy" id="3242702"/>
    <lineage>
        <taxon>Bacteria</taxon>
        <taxon>Pseudomonadati</taxon>
        <taxon>Planctomycetota</taxon>
        <taxon>Phycisphaerae</taxon>
        <taxon>Phycisphaerales</taxon>
        <taxon>Phycisphaeraceae</taxon>
        <taxon>Natronomicrosphaera</taxon>
    </lineage>
</organism>
<protein>
    <submittedName>
        <fullName evidence="4">Flagellar motor protein MotB</fullName>
    </submittedName>
</protein>
<keyword evidence="1" id="KW-0472">Membrane</keyword>
<dbReference type="InterPro" id="IPR006665">
    <property type="entry name" value="OmpA-like"/>
</dbReference>
<dbReference type="Proteomes" id="UP001575105">
    <property type="component" value="Unassembled WGS sequence"/>
</dbReference>
<evidence type="ECO:0000256" key="2">
    <source>
        <dbReference type="SAM" id="MobiDB-lite"/>
    </source>
</evidence>
<keyword evidence="4" id="KW-0282">Flagellum</keyword>
<accession>A0ABV4U0Q5</accession>
<evidence type="ECO:0000313" key="4">
    <source>
        <dbReference type="EMBL" id="MFA9477184.1"/>
    </source>
</evidence>
<dbReference type="CDD" id="cd07185">
    <property type="entry name" value="OmpA_C-like"/>
    <property type="match status" value="1"/>
</dbReference>
<dbReference type="RefSeq" id="WP_425344111.1">
    <property type="nucleotide sequence ID" value="NZ_JBGUBD010000002.1"/>
</dbReference>
<dbReference type="Gene3D" id="3.30.1330.60">
    <property type="entry name" value="OmpA-like domain"/>
    <property type="match status" value="1"/>
</dbReference>
<gene>
    <name evidence="4" type="ORF">ACERK3_02635</name>
</gene>
<dbReference type="EMBL" id="JBGUBD010000002">
    <property type="protein sequence ID" value="MFA9477184.1"/>
    <property type="molecule type" value="Genomic_DNA"/>
</dbReference>
<keyword evidence="4" id="KW-0969">Cilium</keyword>
<feature type="domain" description="OmpA-like" evidence="3">
    <location>
        <begin position="103"/>
        <end position="219"/>
    </location>
</feature>
<sequence length="219" mass="24747">MMSHAMKMLSLGVVLMMGMGSLSGCQVQRLQEERDALWIQNDELQDELNRARAALDQSEADRRELLAELERARGSRRAEAEPQQPARESGFRDIAGVETIERRGSVTVRVPGDVLFAPGQVQLRQQARQTLTDVARVIQNEYPNQTIRIEGYTDTDPIRQSGWADNLELSLQRSAAVHRHLQEQGINPERMYAAGFGETQPRGTKEQSRRVEIVVVLQE</sequence>
<dbReference type="PANTHER" id="PTHR30329">
    <property type="entry name" value="STATOR ELEMENT OF FLAGELLAR MOTOR COMPLEX"/>
    <property type="match status" value="1"/>
</dbReference>
<evidence type="ECO:0000256" key="1">
    <source>
        <dbReference type="PROSITE-ProRule" id="PRU00473"/>
    </source>
</evidence>
<keyword evidence="5" id="KW-1185">Reference proteome</keyword>
<reference evidence="4 5" key="1">
    <citation type="submission" date="2024-08" db="EMBL/GenBank/DDBJ databases">
        <title>Whole-genome sequencing of halo(alkali)philic microorganisms from hypersaline lakes.</title>
        <authorList>
            <person name="Sorokin D.Y."/>
            <person name="Merkel A.Y."/>
            <person name="Messina E."/>
            <person name="Yakimov M."/>
        </authorList>
    </citation>
    <scope>NUCLEOTIDE SEQUENCE [LARGE SCALE GENOMIC DNA]</scope>
    <source>
        <strain evidence="4 5">AB-hyl4</strain>
    </source>
</reference>
<dbReference type="InterPro" id="IPR050330">
    <property type="entry name" value="Bact_OuterMem_StrucFunc"/>
</dbReference>
<dbReference type="PROSITE" id="PS51257">
    <property type="entry name" value="PROKAR_LIPOPROTEIN"/>
    <property type="match status" value="1"/>
</dbReference>
<dbReference type="PANTHER" id="PTHR30329:SF21">
    <property type="entry name" value="LIPOPROTEIN YIAD-RELATED"/>
    <property type="match status" value="1"/>
</dbReference>
<evidence type="ECO:0000259" key="3">
    <source>
        <dbReference type="PROSITE" id="PS51123"/>
    </source>
</evidence>
<dbReference type="PROSITE" id="PS51123">
    <property type="entry name" value="OMPA_2"/>
    <property type="match status" value="1"/>
</dbReference>
<feature type="region of interest" description="Disordered" evidence="2">
    <location>
        <begin position="72"/>
        <end position="93"/>
    </location>
</feature>
<dbReference type="InterPro" id="IPR036737">
    <property type="entry name" value="OmpA-like_sf"/>
</dbReference>